<dbReference type="EMBL" id="UFYA01000001">
    <property type="protein sequence ID" value="STD11299.1"/>
    <property type="molecule type" value="Genomic_DNA"/>
</dbReference>
<evidence type="ECO:0000256" key="3">
    <source>
        <dbReference type="ARBA" id="ARBA00022448"/>
    </source>
</evidence>
<comment type="caution">
    <text evidence="10">The sequence shown here is derived from an EMBL/GenBank/DDBJ whole genome shotgun (WGS) entry which is preliminary data.</text>
</comment>
<feature type="region of interest" description="Disordered" evidence="8">
    <location>
        <begin position="472"/>
        <end position="494"/>
    </location>
</feature>
<evidence type="ECO:0000256" key="5">
    <source>
        <dbReference type="ARBA" id="ARBA00022692"/>
    </source>
</evidence>
<feature type="transmembrane region" description="Helical" evidence="9">
    <location>
        <begin position="422"/>
        <end position="442"/>
    </location>
</feature>
<dbReference type="Pfam" id="PF02028">
    <property type="entry name" value="BCCT"/>
    <property type="match status" value="1"/>
</dbReference>
<feature type="transmembrane region" description="Helical" evidence="9">
    <location>
        <begin position="40"/>
        <end position="60"/>
    </location>
</feature>
<dbReference type="AlphaFoldDB" id="A0AA46BNU4"/>
<sequence length="494" mass="53621">MGLLVFFGTVFVAFVLTIAFGRFGNIRLGSMDEQPEFRTSSWIAMMFAAGMGIGLMFYGASEPLSFYRDGVPGHAKQEVGTAMATAMFHWTLHPWAVYAIVGLAIAYSTYRVGRKQLISAAFTPLVGEKHANGLFGRCIDILSIFATVFGTACSLGLGALQIRAGLEASGLVHNPGNGLIVTIVAILTLAFMMSAFSGVGRGIQILSNINMILAAVLALFVFAFGPTVTQLNLLPGSIGSYLSQFFEMASRTAASANGTAGKWLSSWSIFYWAWWISWSPFVGMFLARISRGRTIKEFCLGVMLVPAGLSTVWFAIFGGTAIVMEQTGKSIYGDGNAEQQLFNLLHQFPGGTAAGFVAILLLATFFITSADSASTVMGSMSQNGRGDASPWLSALWGLLTALVGITLLLAGGDDALNSVQSVTIVASTPFLFVIVGLMFAIVKGLQRDVIYLDLRERERFGRQLALERRLHREADEREERRRRAKQKQQQRRSR</sequence>
<evidence type="ECO:0000313" key="10">
    <source>
        <dbReference type="EMBL" id="STD11299.1"/>
    </source>
</evidence>
<dbReference type="GO" id="GO:0022857">
    <property type="term" value="F:transmembrane transporter activity"/>
    <property type="evidence" value="ECO:0007669"/>
    <property type="project" value="InterPro"/>
</dbReference>
<gene>
    <name evidence="10" type="primary">betP_2</name>
    <name evidence="10" type="ORF">NCTC7915_01557</name>
</gene>
<dbReference type="Gene3D" id="1.20.5.430">
    <property type="match status" value="1"/>
</dbReference>
<feature type="transmembrane region" description="Helical" evidence="9">
    <location>
        <begin position="211"/>
        <end position="233"/>
    </location>
</feature>
<comment type="subcellular location">
    <subcellularLocation>
        <location evidence="1">Cell membrane</location>
        <topology evidence="1">Multi-pass membrane protein</topology>
    </subcellularLocation>
</comment>
<keyword evidence="5 9" id="KW-0812">Transmembrane</keyword>
<dbReference type="NCBIfam" id="TIGR00842">
    <property type="entry name" value="bcct"/>
    <property type="match status" value="1"/>
</dbReference>
<proteinExistence type="inferred from homology"/>
<keyword evidence="3" id="KW-0813">Transport</keyword>
<evidence type="ECO:0000256" key="1">
    <source>
        <dbReference type="ARBA" id="ARBA00004651"/>
    </source>
</evidence>
<keyword evidence="4" id="KW-1003">Cell membrane</keyword>
<evidence type="ECO:0000313" key="11">
    <source>
        <dbReference type="Proteomes" id="UP000254118"/>
    </source>
</evidence>
<protein>
    <submittedName>
        <fullName evidence="10">Glycine betaine transporter BetP</fullName>
    </submittedName>
</protein>
<keyword evidence="7 9" id="KW-0472">Membrane</keyword>
<evidence type="ECO:0000256" key="9">
    <source>
        <dbReference type="SAM" id="Phobius"/>
    </source>
</evidence>
<feature type="compositionally biased region" description="Basic and acidic residues" evidence="8">
    <location>
        <begin position="472"/>
        <end position="481"/>
    </location>
</feature>
<feature type="transmembrane region" description="Helical" evidence="9">
    <location>
        <begin position="388"/>
        <end position="410"/>
    </location>
</feature>
<evidence type="ECO:0000256" key="7">
    <source>
        <dbReference type="ARBA" id="ARBA00023136"/>
    </source>
</evidence>
<dbReference type="PANTHER" id="PTHR30047">
    <property type="entry name" value="HIGH-AFFINITY CHOLINE TRANSPORT PROTEIN-RELATED"/>
    <property type="match status" value="1"/>
</dbReference>
<feature type="transmembrane region" description="Helical" evidence="9">
    <location>
        <begin position="6"/>
        <end position="28"/>
    </location>
</feature>
<feature type="transmembrane region" description="Helical" evidence="9">
    <location>
        <begin position="344"/>
        <end position="367"/>
    </location>
</feature>
<dbReference type="InterPro" id="IPR000060">
    <property type="entry name" value="BCCT_transptr"/>
</dbReference>
<feature type="transmembrane region" description="Helical" evidence="9">
    <location>
        <begin position="134"/>
        <end position="159"/>
    </location>
</feature>
<comment type="similarity">
    <text evidence="2">Belongs to the BCCT transporter (TC 2.A.15) family.</text>
</comment>
<feature type="transmembrane region" description="Helical" evidence="9">
    <location>
        <begin position="95"/>
        <end position="113"/>
    </location>
</feature>
<feature type="transmembrane region" description="Helical" evidence="9">
    <location>
        <begin position="179"/>
        <end position="199"/>
    </location>
</feature>
<evidence type="ECO:0000256" key="6">
    <source>
        <dbReference type="ARBA" id="ARBA00022989"/>
    </source>
</evidence>
<organism evidence="10 11">
    <name type="scientific">Dermatophilus congolensis</name>
    <dbReference type="NCBI Taxonomy" id="1863"/>
    <lineage>
        <taxon>Bacteria</taxon>
        <taxon>Bacillati</taxon>
        <taxon>Actinomycetota</taxon>
        <taxon>Actinomycetes</taxon>
        <taxon>Micrococcales</taxon>
        <taxon>Dermatophilaceae</taxon>
        <taxon>Dermatophilus</taxon>
    </lineage>
</organism>
<feature type="transmembrane region" description="Helical" evidence="9">
    <location>
        <begin position="269"/>
        <end position="287"/>
    </location>
</feature>
<keyword evidence="6 9" id="KW-1133">Transmembrane helix</keyword>
<accession>A0AA46BNU4</accession>
<evidence type="ECO:0000256" key="2">
    <source>
        <dbReference type="ARBA" id="ARBA00005658"/>
    </source>
</evidence>
<evidence type="ECO:0000256" key="8">
    <source>
        <dbReference type="SAM" id="MobiDB-lite"/>
    </source>
</evidence>
<reference evidence="10 11" key="1">
    <citation type="submission" date="2018-06" db="EMBL/GenBank/DDBJ databases">
        <authorList>
            <consortium name="Pathogen Informatics"/>
            <person name="Doyle S."/>
        </authorList>
    </citation>
    <scope>NUCLEOTIDE SEQUENCE [LARGE SCALE GENOMIC DNA]</scope>
    <source>
        <strain evidence="10 11">NCTC7915</strain>
    </source>
</reference>
<dbReference type="Proteomes" id="UP000254118">
    <property type="component" value="Unassembled WGS sequence"/>
</dbReference>
<dbReference type="PANTHER" id="PTHR30047:SF7">
    <property type="entry name" value="HIGH-AFFINITY CHOLINE TRANSPORT PROTEIN"/>
    <property type="match status" value="1"/>
</dbReference>
<evidence type="ECO:0000256" key="4">
    <source>
        <dbReference type="ARBA" id="ARBA00022475"/>
    </source>
</evidence>
<feature type="transmembrane region" description="Helical" evidence="9">
    <location>
        <begin position="299"/>
        <end position="324"/>
    </location>
</feature>
<dbReference type="GO" id="GO:0005886">
    <property type="term" value="C:plasma membrane"/>
    <property type="evidence" value="ECO:0007669"/>
    <property type="project" value="UniProtKB-SubCell"/>
</dbReference>
<feature type="compositionally biased region" description="Basic residues" evidence="8">
    <location>
        <begin position="482"/>
        <end position="494"/>
    </location>
</feature>
<name>A0AA46BNU4_9MICO</name>